<evidence type="ECO:0000256" key="1">
    <source>
        <dbReference type="ARBA" id="ARBA00022723"/>
    </source>
</evidence>
<dbReference type="PRINTS" id="PR00092">
    <property type="entry name" value="TYROSINASE"/>
</dbReference>
<keyword evidence="6" id="KW-1185">Reference proteome</keyword>
<dbReference type="Pfam" id="PF00264">
    <property type="entry name" value="Tyrosinase"/>
    <property type="match status" value="1"/>
</dbReference>
<evidence type="ECO:0000256" key="3">
    <source>
        <dbReference type="SAM" id="SignalP"/>
    </source>
</evidence>
<accession>A0A8K0WM93</accession>
<keyword evidence="3" id="KW-0732">Signal</keyword>
<gene>
    <name evidence="5" type="ORF">B0I35DRAFT_360478</name>
</gene>
<dbReference type="Proteomes" id="UP000813444">
    <property type="component" value="Unassembled WGS sequence"/>
</dbReference>
<dbReference type="Gene3D" id="1.10.1280.10">
    <property type="entry name" value="Di-copper center containing domain from catechol oxidase"/>
    <property type="match status" value="1"/>
</dbReference>
<dbReference type="OrthoDB" id="6132182at2759"/>
<proteinExistence type="predicted"/>
<evidence type="ECO:0000313" key="5">
    <source>
        <dbReference type="EMBL" id="KAH7308450.1"/>
    </source>
</evidence>
<keyword evidence="2" id="KW-0186">Copper</keyword>
<comment type="caution">
    <text evidence="5">The sequence shown here is derived from an EMBL/GenBank/DDBJ whole genome shotgun (WGS) entry which is preliminary data.</text>
</comment>
<keyword evidence="1" id="KW-0479">Metal-binding</keyword>
<dbReference type="PANTHER" id="PTHR11474:SF126">
    <property type="entry name" value="TYROSINASE-LIKE PROTEIN TYR-1-RELATED"/>
    <property type="match status" value="1"/>
</dbReference>
<sequence length="347" mass="38554">MGRLLYLASLLLGLLAGAQAECMEKTVHKPWYMLTPAEQTAFIEAELCLMELPSTSGYEGAQTRWDDLQFNHIVQTQVVHDVGHFLPWHRYYVAIHGFMLRDECGYTGPLPYWDETADSTLSSLDESPVFQEDAFGGTGSGPQRYITDGPFANLTLRLQRIGEPADEYRISRSLNSFFLGGASQASLNSCFQVQTYTAAWECWHGQTHSAGHIAVGGLNSDVVLSPGEPVFFLHHGWLDAMWWKWQTLDLPGRLTDMGGRNVATDMFLRLLQLPAPGPEWRDYDGDEGGNTTTLNHVLYAANLYPNVTVGDVMDVGGETICAEYFYSDSFTVEVTTLVDGILTPATF</sequence>
<feature type="chain" id="PRO_5035440478" description="Tyrosinase copper-binding domain-containing protein" evidence="3">
    <location>
        <begin position="21"/>
        <end position="347"/>
    </location>
</feature>
<name>A0A8K0WM93_9HYPO</name>
<dbReference type="InterPro" id="IPR050316">
    <property type="entry name" value="Tyrosinase/Hemocyanin"/>
</dbReference>
<feature type="signal peptide" evidence="3">
    <location>
        <begin position="1"/>
        <end position="20"/>
    </location>
</feature>
<organism evidence="5 6">
    <name type="scientific">Stachybotrys elegans</name>
    <dbReference type="NCBI Taxonomy" id="80388"/>
    <lineage>
        <taxon>Eukaryota</taxon>
        <taxon>Fungi</taxon>
        <taxon>Dikarya</taxon>
        <taxon>Ascomycota</taxon>
        <taxon>Pezizomycotina</taxon>
        <taxon>Sordariomycetes</taxon>
        <taxon>Hypocreomycetidae</taxon>
        <taxon>Hypocreales</taxon>
        <taxon>Stachybotryaceae</taxon>
        <taxon>Stachybotrys</taxon>
    </lineage>
</organism>
<evidence type="ECO:0000313" key="6">
    <source>
        <dbReference type="Proteomes" id="UP000813444"/>
    </source>
</evidence>
<feature type="domain" description="Tyrosinase copper-binding" evidence="4">
    <location>
        <begin position="63"/>
        <end position="247"/>
    </location>
</feature>
<dbReference type="EMBL" id="JAGPNK010000015">
    <property type="protein sequence ID" value="KAH7308450.1"/>
    <property type="molecule type" value="Genomic_DNA"/>
</dbReference>
<dbReference type="GO" id="GO:0016491">
    <property type="term" value="F:oxidoreductase activity"/>
    <property type="evidence" value="ECO:0007669"/>
    <property type="project" value="InterPro"/>
</dbReference>
<evidence type="ECO:0000256" key="2">
    <source>
        <dbReference type="ARBA" id="ARBA00023008"/>
    </source>
</evidence>
<dbReference type="InterPro" id="IPR002227">
    <property type="entry name" value="Tyrosinase_Cu-bd"/>
</dbReference>
<dbReference type="SUPFAM" id="SSF48056">
    <property type="entry name" value="Di-copper centre-containing domain"/>
    <property type="match status" value="1"/>
</dbReference>
<protein>
    <recommendedName>
        <fullName evidence="4">Tyrosinase copper-binding domain-containing protein</fullName>
    </recommendedName>
</protein>
<dbReference type="PANTHER" id="PTHR11474">
    <property type="entry name" value="TYROSINASE FAMILY MEMBER"/>
    <property type="match status" value="1"/>
</dbReference>
<dbReference type="InterPro" id="IPR008922">
    <property type="entry name" value="Di-copper_centre_dom_sf"/>
</dbReference>
<reference evidence="5" key="1">
    <citation type="journal article" date="2021" name="Nat. Commun.">
        <title>Genetic determinants of endophytism in the Arabidopsis root mycobiome.</title>
        <authorList>
            <person name="Mesny F."/>
            <person name="Miyauchi S."/>
            <person name="Thiergart T."/>
            <person name="Pickel B."/>
            <person name="Atanasova L."/>
            <person name="Karlsson M."/>
            <person name="Huettel B."/>
            <person name="Barry K.W."/>
            <person name="Haridas S."/>
            <person name="Chen C."/>
            <person name="Bauer D."/>
            <person name="Andreopoulos W."/>
            <person name="Pangilinan J."/>
            <person name="LaButti K."/>
            <person name="Riley R."/>
            <person name="Lipzen A."/>
            <person name="Clum A."/>
            <person name="Drula E."/>
            <person name="Henrissat B."/>
            <person name="Kohler A."/>
            <person name="Grigoriev I.V."/>
            <person name="Martin F.M."/>
            <person name="Hacquard S."/>
        </authorList>
    </citation>
    <scope>NUCLEOTIDE SEQUENCE</scope>
    <source>
        <strain evidence="5">MPI-CAGE-CH-0235</strain>
    </source>
</reference>
<evidence type="ECO:0000259" key="4">
    <source>
        <dbReference type="Pfam" id="PF00264"/>
    </source>
</evidence>
<dbReference type="GO" id="GO:0046872">
    <property type="term" value="F:metal ion binding"/>
    <property type="evidence" value="ECO:0007669"/>
    <property type="project" value="UniProtKB-KW"/>
</dbReference>
<dbReference type="AlphaFoldDB" id="A0A8K0WM93"/>